<dbReference type="Proteomes" id="UP000030758">
    <property type="component" value="Unassembled WGS sequence"/>
</dbReference>
<feature type="region of interest" description="Disordered" evidence="1">
    <location>
        <begin position="27"/>
        <end position="46"/>
    </location>
</feature>
<dbReference type="GO" id="GO:0047631">
    <property type="term" value="F:ADP-ribose diphosphatase activity"/>
    <property type="evidence" value="ECO:0007669"/>
    <property type="project" value="InterPro"/>
</dbReference>
<name>A0A085NL03_9BILA</name>
<accession>A0A085NL03</accession>
<dbReference type="Proteomes" id="UP000030764">
    <property type="component" value="Unassembled WGS sequence"/>
</dbReference>
<evidence type="ECO:0000313" key="3">
    <source>
        <dbReference type="EMBL" id="KFD49586.1"/>
    </source>
</evidence>
<gene>
    <name evidence="3" type="ORF">M513_09529</name>
    <name evidence="4" type="ORF">M514_09529</name>
</gene>
<organism evidence="4">
    <name type="scientific">Trichuris suis</name>
    <name type="common">pig whipworm</name>
    <dbReference type="NCBI Taxonomy" id="68888"/>
    <lineage>
        <taxon>Eukaryota</taxon>
        <taxon>Metazoa</taxon>
        <taxon>Ecdysozoa</taxon>
        <taxon>Nematoda</taxon>
        <taxon>Enoplea</taxon>
        <taxon>Dorylaimia</taxon>
        <taxon>Trichinellida</taxon>
        <taxon>Trichuridae</taxon>
        <taxon>Trichuris</taxon>
    </lineage>
</organism>
<proteinExistence type="predicted"/>
<evidence type="ECO:0000313" key="4">
    <source>
        <dbReference type="EMBL" id="KFD70149.1"/>
    </source>
</evidence>
<protein>
    <submittedName>
        <fullName evidence="4">Uncharacterized protein</fullName>
    </submittedName>
</protein>
<evidence type="ECO:0000256" key="1">
    <source>
        <dbReference type="SAM" id="MobiDB-lite"/>
    </source>
</evidence>
<feature type="compositionally biased region" description="Low complexity" evidence="1">
    <location>
        <begin position="258"/>
        <end position="270"/>
    </location>
</feature>
<dbReference type="Pfam" id="PF25969">
    <property type="entry name" value="NUDT9_N"/>
    <property type="match status" value="1"/>
</dbReference>
<dbReference type="EMBL" id="KL367490">
    <property type="protein sequence ID" value="KFD70149.1"/>
    <property type="molecule type" value="Genomic_DNA"/>
</dbReference>
<dbReference type="AlphaFoldDB" id="A0A085NL03"/>
<evidence type="ECO:0000256" key="2">
    <source>
        <dbReference type="SAM" id="SignalP"/>
    </source>
</evidence>
<keyword evidence="5" id="KW-1185">Reference proteome</keyword>
<dbReference type="PANTHER" id="PTHR13030:SF13">
    <property type="entry name" value="NUDIX HYDROLASE DOMAIN-CONTAINING PROTEIN"/>
    <property type="match status" value="1"/>
</dbReference>
<dbReference type="InterPro" id="IPR039989">
    <property type="entry name" value="NUDT9"/>
</dbReference>
<feature type="region of interest" description="Disordered" evidence="1">
    <location>
        <begin position="258"/>
        <end position="278"/>
    </location>
</feature>
<feature type="signal peptide" evidence="2">
    <location>
        <begin position="1"/>
        <end position="21"/>
    </location>
</feature>
<dbReference type="EMBL" id="KL363267">
    <property type="protein sequence ID" value="KFD49586.1"/>
    <property type="molecule type" value="Genomic_DNA"/>
</dbReference>
<keyword evidence="2" id="KW-0732">Signal</keyword>
<dbReference type="Gene3D" id="3.90.79.10">
    <property type="entry name" value="Nucleoside Triphosphate Pyrophosphohydrolase"/>
    <property type="match status" value="1"/>
</dbReference>
<dbReference type="PANTHER" id="PTHR13030">
    <property type="entry name" value="NUDIX HYDROLASE"/>
    <property type="match status" value="1"/>
</dbReference>
<reference evidence="4 5" key="1">
    <citation type="journal article" date="2014" name="Nat. Genet.">
        <title>Genome and transcriptome of the porcine whipworm Trichuris suis.</title>
        <authorList>
            <person name="Jex A.R."/>
            <person name="Nejsum P."/>
            <person name="Schwarz E.M."/>
            <person name="Hu L."/>
            <person name="Young N.D."/>
            <person name="Hall R.S."/>
            <person name="Korhonen P.K."/>
            <person name="Liao S."/>
            <person name="Thamsborg S."/>
            <person name="Xia J."/>
            <person name="Xu P."/>
            <person name="Wang S."/>
            <person name="Scheerlinck J.P."/>
            <person name="Hofmann A."/>
            <person name="Sternberg P.W."/>
            <person name="Wang J."/>
            <person name="Gasser R.B."/>
        </authorList>
    </citation>
    <scope>NUCLEOTIDE SEQUENCE [LARGE SCALE GENOMIC DNA]</scope>
    <source>
        <strain evidence="4">DCEP-RM93F</strain>
        <strain evidence="3">DCEP-RM93M</strain>
    </source>
</reference>
<feature type="chain" id="PRO_5007379656" evidence="2">
    <location>
        <begin position="22"/>
        <end position="526"/>
    </location>
</feature>
<sequence>MLHNGLLVFLVALCTARILLAAEDAPRPNSKLSSQRPGDAQAKQDEKWTERLVINKDANAVSTVRIEGERKWRLSLALTDIVNEKLDTDFYYGLISTSLAVKCITPTSKAQVLFMTLGKTECHRLQIEDQKMLIVKLVAFKTIGSGNTSACTFDQDSGSMISCKVERIKKDYSKKINGVVCIWGTSDEHKQLVAQSVNISICQALQYADTTFRRLTVQEGNKNWDVALPAYNPPVYSENYQAQSVDADVCKEGEFTGFSETTNSTGEGSSVPRNPSGRTGLSGRGILPCFGPNSIIIPIVLRSKKGKVEALVDLKAWNNGKRFEFPHDLESDPEKYPLGRRLTKALRRAIRQSSSGPQANHVMKLLAASLKKKENVLYKGIVPDTVNTDNAWLQLIAFAHMDSDSSNIGGFNFKENEYELGVGWRNLADAIVDPNDMLLFSILPTSVAKNLLQRDIPNGDGRITLQKIFKSARTFTGIVVSEGGAVLYEGVVKLFAGISIMAEFLGSINAAVKSLSPKFTTPAPDK</sequence>
<evidence type="ECO:0000313" key="5">
    <source>
        <dbReference type="Proteomes" id="UP000030764"/>
    </source>
</evidence>